<reference evidence="2" key="1">
    <citation type="submission" date="2016-04" db="UniProtKB">
        <authorList>
            <consortium name="WormBaseParasite"/>
        </authorList>
    </citation>
    <scope>IDENTIFICATION</scope>
</reference>
<evidence type="ECO:0000313" key="2">
    <source>
        <dbReference type="WBParaSite" id="SMUV_0000442801-mRNA-1"/>
    </source>
</evidence>
<sequence length="92" mass="10101">MSRSISIVYLFIVAKRTVNLSKLNNLHAKHIPVYVYEKRVPAPFFESEAYKTPFDLPNPAPAVNRALGPGLIRPVAAAVGFAARPLMRAGII</sequence>
<proteinExistence type="predicted"/>
<name>A0A0N5AJ11_9BILA</name>
<dbReference type="AlphaFoldDB" id="A0A0N5AJ11"/>
<protein>
    <submittedName>
        <fullName evidence="2">GST N-terminal domain-containing protein</fullName>
    </submittedName>
</protein>
<dbReference type="WBParaSite" id="SMUV_0000442801-mRNA-1">
    <property type="protein sequence ID" value="SMUV_0000442801-mRNA-1"/>
    <property type="gene ID" value="SMUV_0000442801"/>
</dbReference>
<dbReference type="Proteomes" id="UP000046393">
    <property type="component" value="Unplaced"/>
</dbReference>
<keyword evidence="1" id="KW-1185">Reference proteome</keyword>
<evidence type="ECO:0000313" key="1">
    <source>
        <dbReference type="Proteomes" id="UP000046393"/>
    </source>
</evidence>
<organism evidence="1 2">
    <name type="scientific">Syphacia muris</name>
    <dbReference type="NCBI Taxonomy" id="451379"/>
    <lineage>
        <taxon>Eukaryota</taxon>
        <taxon>Metazoa</taxon>
        <taxon>Ecdysozoa</taxon>
        <taxon>Nematoda</taxon>
        <taxon>Chromadorea</taxon>
        <taxon>Rhabditida</taxon>
        <taxon>Spirurina</taxon>
        <taxon>Oxyuridomorpha</taxon>
        <taxon>Oxyuroidea</taxon>
        <taxon>Oxyuridae</taxon>
        <taxon>Syphacia</taxon>
    </lineage>
</organism>
<accession>A0A0N5AJ11</accession>